<feature type="domain" description="Protein kinase" evidence="13">
    <location>
        <begin position="330"/>
        <end position="606"/>
    </location>
</feature>
<evidence type="ECO:0000256" key="4">
    <source>
        <dbReference type="ARBA" id="ARBA00022729"/>
    </source>
</evidence>
<keyword evidence="12" id="KW-0472">Membrane</keyword>
<evidence type="ECO:0000256" key="5">
    <source>
        <dbReference type="ARBA" id="ARBA00022741"/>
    </source>
</evidence>
<dbReference type="SUPFAM" id="SSF56112">
    <property type="entry name" value="Protein kinase-like (PK-like)"/>
    <property type="match status" value="1"/>
</dbReference>
<evidence type="ECO:0000313" key="15">
    <source>
        <dbReference type="Proteomes" id="UP001324115"/>
    </source>
</evidence>
<keyword evidence="6" id="KW-0418">Kinase</keyword>
<dbReference type="GO" id="GO:0005886">
    <property type="term" value="C:plasma membrane"/>
    <property type="evidence" value="ECO:0007669"/>
    <property type="project" value="TreeGrafter"/>
</dbReference>
<evidence type="ECO:0000256" key="12">
    <source>
        <dbReference type="SAM" id="Phobius"/>
    </source>
</evidence>
<dbReference type="InterPro" id="IPR003609">
    <property type="entry name" value="Pan_app"/>
</dbReference>
<evidence type="ECO:0000256" key="11">
    <source>
        <dbReference type="ARBA" id="ARBA00048679"/>
    </source>
</evidence>
<name>A0AAN7F6Q9_QUERU</name>
<evidence type="ECO:0000256" key="2">
    <source>
        <dbReference type="ARBA" id="ARBA00022527"/>
    </source>
</evidence>
<dbReference type="EMBL" id="JAXUIC010000006">
    <property type="protein sequence ID" value="KAK4586643.1"/>
    <property type="molecule type" value="Genomic_DNA"/>
</dbReference>
<gene>
    <name evidence="14" type="ORF">RGQ29_023700</name>
</gene>
<dbReference type="InterPro" id="IPR011009">
    <property type="entry name" value="Kinase-like_dom_sf"/>
</dbReference>
<evidence type="ECO:0000256" key="6">
    <source>
        <dbReference type="ARBA" id="ARBA00022777"/>
    </source>
</evidence>
<dbReference type="Proteomes" id="UP001324115">
    <property type="component" value="Unassembled WGS sequence"/>
</dbReference>
<keyword evidence="3" id="KW-0808">Transferase</keyword>
<dbReference type="AlphaFoldDB" id="A0AAN7F6Q9"/>
<evidence type="ECO:0000256" key="10">
    <source>
        <dbReference type="ARBA" id="ARBA00047899"/>
    </source>
</evidence>
<dbReference type="FunFam" id="3.30.200.20:FF:000951">
    <property type="entry name" value="Uncharacterized protein"/>
    <property type="match status" value="1"/>
</dbReference>
<dbReference type="GO" id="GO:0004674">
    <property type="term" value="F:protein serine/threonine kinase activity"/>
    <property type="evidence" value="ECO:0007669"/>
    <property type="project" value="UniProtKB-KW"/>
</dbReference>
<keyword evidence="15" id="KW-1185">Reference proteome</keyword>
<accession>A0AAN7F6Q9</accession>
<dbReference type="GO" id="GO:0005524">
    <property type="term" value="F:ATP binding"/>
    <property type="evidence" value="ECO:0007669"/>
    <property type="project" value="UniProtKB-KW"/>
</dbReference>
<keyword evidence="12" id="KW-0812">Transmembrane</keyword>
<comment type="catalytic activity">
    <reaction evidence="11">
        <text>L-seryl-[protein] + ATP = O-phospho-L-seryl-[protein] + ADP + H(+)</text>
        <dbReference type="Rhea" id="RHEA:17989"/>
        <dbReference type="Rhea" id="RHEA-COMP:9863"/>
        <dbReference type="Rhea" id="RHEA-COMP:11604"/>
        <dbReference type="ChEBI" id="CHEBI:15378"/>
        <dbReference type="ChEBI" id="CHEBI:29999"/>
        <dbReference type="ChEBI" id="CHEBI:30616"/>
        <dbReference type="ChEBI" id="CHEBI:83421"/>
        <dbReference type="ChEBI" id="CHEBI:456216"/>
        <dbReference type="EC" id="2.7.11.1"/>
    </reaction>
</comment>
<sequence length="648" mass="73495">MKLGVNHKTGRKWSLTSWLASDDPASGVFTLEWEPKKSRLIIKRRGVPYWSSGLIVKWNNVLLFDNMNDQYHTDQGKHFTYYIINNVTDPEEYFTYSIDAKYESLLYPQDGGRSAWQLQYWGPIMDRNVGITEFGFCYGYGMEDEGCERWNQPKCRSHKQNFQVRSGRFANSQGLGYSNSITPADGTANLSSSDCRAYCWNDCDCLGYGGDSYGPGCYIWEGKLQFVQDNSGRSPRYYVISTEPSNKERKKWIAPVIATAILVLIFSAFYCLWRIYRLRGDVKRREEKHLLELTTPDRLLDANELENDGNTGNNIKVFSFASIAAATNNFAPGSKLGGGGFGPVYKGISLEGREIAIKRLSRNSGQGLVEFKNELILIAKLQHMNLVKLLGCCFQGEEKMLINEYMPNKSLDSFLFNPTKNAQLDWKNRVNIIEGIDQGLLYLHRFSRLKVIHRDLKASNILLDKNMCAKISDFGMARIFKRNGKEANTNRIVGTYGYMSPKYAMEGIFSEKSDVFSFGVLMLEIVSGRKNNSFYHVNGPLNLVGYAWELWQRDAGQDLMDPNLKDSCPTHQLLRFICVALSCLEDSAADRPTILEVISMLKNEIVPLPILKKPAFFMGSNVINEDLLGKGSENYTVNGLSISRMDAR</sequence>
<keyword evidence="7" id="KW-0067">ATP-binding</keyword>
<dbReference type="InterPro" id="IPR001245">
    <property type="entry name" value="Ser-Thr/Tyr_kinase_cat_dom"/>
</dbReference>
<dbReference type="SMART" id="SM00220">
    <property type="entry name" value="S_TKc"/>
    <property type="match status" value="1"/>
</dbReference>
<dbReference type="Gene3D" id="1.10.510.10">
    <property type="entry name" value="Transferase(Phosphotransferase) domain 1"/>
    <property type="match status" value="1"/>
</dbReference>
<dbReference type="PANTHER" id="PTHR27002:SF1087">
    <property type="entry name" value="PROTEIN KINASE DOMAIN-CONTAINING PROTEIN"/>
    <property type="match status" value="1"/>
</dbReference>
<evidence type="ECO:0000256" key="1">
    <source>
        <dbReference type="ARBA" id="ARBA00012513"/>
    </source>
</evidence>
<dbReference type="PANTHER" id="PTHR27002">
    <property type="entry name" value="RECEPTOR-LIKE SERINE/THREONINE-PROTEIN KINASE SD1-8"/>
    <property type="match status" value="1"/>
</dbReference>
<dbReference type="EMBL" id="JAXUIC010000006">
    <property type="protein sequence ID" value="KAK4586641.1"/>
    <property type="molecule type" value="Genomic_DNA"/>
</dbReference>
<dbReference type="EMBL" id="JAXUIC010000006">
    <property type="protein sequence ID" value="KAK4586642.1"/>
    <property type="molecule type" value="Genomic_DNA"/>
</dbReference>
<keyword evidence="5" id="KW-0547">Nucleotide-binding</keyword>
<protein>
    <recommendedName>
        <fullName evidence="1">non-specific serine/threonine protein kinase</fullName>
        <ecNumber evidence="1">2.7.11.1</ecNumber>
    </recommendedName>
</protein>
<organism evidence="14 15">
    <name type="scientific">Quercus rubra</name>
    <name type="common">Northern red oak</name>
    <name type="synonym">Quercus borealis</name>
    <dbReference type="NCBI Taxonomy" id="3512"/>
    <lineage>
        <taxon>Eukaryota</taxon>
        <taxon>Viridiplantae</taxon>
        <taxon>Streptophyta</taxon>
        <taxon>Embryophyta</taxon>
        <taxon>Tracheophyta</taxon>
        <taxon>Spermatophyta</taxon>
        <taxon>Magnoliopsida</taxon>
        <taxon>eudicotyledons</taxon>
        <taxon>Gunneridae</taxon>
        <taxon>Pentapetalae</taxon>
        <taxon>rosids</taxon>
        <taxon>fabids</taxon>
        <taxon>Fagales</taxon>
        <taxon>Fagaceae</taxon>
        <taxon>Quercus</taxon>
    </lineage>
</organism>
<comment type="catalytic activity">
    <reaction evidence="10">
        <text>L-threonyl-[protein] + ATP = O-phospho-L-threonyl-[protein] + ADP + H(+)</text>
        <dbReference type="Rhea" id="RHEA:46608"/>
        <dbReference type="Rhea" id="RHEA-COMP:11060"/>
        <dbReference type="Rhea" id="RHEA-COMP:11605"/>
        <dbReference type="ChEBI" id="CHEBI:15378"/>
        <dbReference type="ChEBI" id="CHEBI:30013"/>
        <dbReference type="ChEBI" id="CHEBI:30616"/>
        <dbReference type="ChEBI" id="CHEBI:61977"/>
        <dbReference type="ChEBI" id="CHEBI:456216"/>
        <dbReference type="EC" id="2.7.11.1"/>
    </reaction>
</comment>
<keyword evidence="8" id="KW-1015">Disulfide bond</keyword>
<dbReference type="InterPro" id="IPR008271">
    <property type="entry name" value="Ser/Thr_kinase_AS"/>
</dbReference>
<keyword evidence="9" id="KW-0325">Glycoprotein</keyword>
<evidence type="ECO:0000256" key="7">
    <source>
        <dbReference type="ARBA" id="ARBA00022840"/>
    </source>
</evidence>
<dbReference type="EC" id="2.7.11.1" evidence="1"/>
<dbReference type="Pfam" id="PF08276">
    <property type="entry name" value="PAN_2"/>
    <property type="match status" value="1"/>
</dbReference>
<dbReference type="PROSITE" id="PS00108">
    <property type="entry name" value="PROTEIN_KINASE_ST"/>
    <property type="match status" value="1"/>
</dbReference>
<keyword evidence="2" id="KW-0723">Serine/threonine-protein kinase</keyword>
<evidence type="ECO:0000313" key="14">
    <source>
        <dbReference type="EMBL" id="KAK4586641.1"/>
    </source>
</evidence>
<keyword evidence="12" id="KW-1133">Transmembrane helix</keyword>
<dbReference type="PROSITE" id="PS50011">
    <property type="entry name" value="PROTEIN_KINASE_DOM"/>
    <property type="match status" value="1"/>
</dbReference>
<dbReference type="FunFam" id="1.10.510.10:FF:000060">
    <property type="entry name" value="G-type lectin S-receptor-like serine/threonine-protein kinase"/>
    <property type="match status" value="1"/>
</dbReference>
<comment type="caution">
    <text evidence="14">The sequence shown here is derived from an EMBL/GenBank/DDBJ whole genome shotgun (WGS) entry which is preliminary data.</text>
</comment>
<dbReference type="Pfam" id="PF07714">
    <property type="entry name" value="PK_Tyr_Ser-Thr"/>
    <property type="match status" value="1"/>
</dbReference>
<feature type="transmembrane region" description="Helical" evidence="12">
    <location>
        <begin position="252"/>
        <end position="276"/>
    </location>
</feature>
<evidence type="ECO:0000259" key="13">
    <source>
        <dbReference type="PROSITE" id="PS50011"/>
    </source>
</evidence>
<evidence type="ECO:0000256" key="3">
    <source>
        <dbReference type="ARBA" id="ARBA00022679"/>
    </source>
</evidence>
<dbReference type="InterPro" id="IPR000719">
    <property type="entry name" value="Prot_kinase_dom"/>
</dbReference>
<dbReference type="Gene3D" id="3.30.200.20">
    <property type="entry name" value="Phosphorylase Kinase, domain 1"/>
    <property type="match status" value="1"/>
</dbReference>
<keyword evidence="4" id="KW-0732">Signal</keyword>
<evidence type="ECO:0000256" key="9">
    <source>
        <dbReference type="ARBA" id="ARBA00023180"/>
    </source>
</evidence>
<reference evidence="14 15" key="1">
    <citation type="journal article" date="2023" name="G3 (Bethesda)">
        <title>A haplotype-resolved chromosome-scale genome for Quercus rubra L. provides insights into the genetics of adaptive traits for red oak species.</title>
        <authorList>
            <person name="Kapoor B."/>
            <person name="Jenkins J."/>
            <person name="Schmutz J."/>
            <person name="Zhebentyayeva T."/>
            <person name="Kuelheim C."/>
            <person name="Coggeshall M."/>
            <person name="Heim C."/>
            <person name="Lasky J.R."/>
            <person name="Leites L."/>
            <person name="Islam-Faridi N."/>
            <person name="Romero-Severson J."/>
            <person name="DeLeo V.L."/>
            <person name="Lucas S.M."/>
            <person name="Lazic D."/>
            <person name="Gailing O."/>
            <person name="Carlson J."/>
            <person name="Staton M."/>
        </authorList>
    </citation>
    <scope>NUCLEOTIDE SEQUENCE [LARGE SCALE GENOMIC DNA]</scope>
    <source>
        <strain evidence="14">Pseudo-F2</strain>
    </source>
</reference>
<evidence type="ECO:0000256" key="8">
    <source>
        <dbReference type="ARBA" id="ARBA00023157"/>
    </source>
</evidence>
<proteinExistence type="predicted"/>